<protein>
    <recommendedName>
        <fullName evidence="6">Dendritic cell-specific transmembrane protein-like domain-containing protein</fullName>
    </recommendedName>
</protein>
<dbReference type="GO" id="GO:0016020">
    <property type="term" value="C:membrane"/>
    <property type="evidence" value="ECO:0007669"/>
    <property type="project" value="UniProtKB-SubCell"/>
</dbReference>
<evidence type="ECO:0000256" key="4">
    <source>
        <dbReference type="ARBA" id="ARBA00023136"/>
    </source>
</evidence>
<dbReference type="Proteomes" id="UP001292079">
    <property type="component" value="Unassembled WGS sequence"/>
</dbReference>
<keyword evidence="8" id="KW-1185">Reference proteome</keyword>
<feature type="transmembrane region" description="Helical" evidence="5">
    <location>
        <begin position="658"/>
        <end position="678"/>
    </location>
</feature>
<reference evidence="7" key="1">
    <citation type="submission" date="2022-04" db="EMBL/GenBank/DDBJ databases">
        <authorList>
            <person name="Xu L."/>
            <person name="Lv Z."/>
        </authorList>
    </citation>
    <scope>NUCLEOTIDE SEQUENCE</scope>
    <source>
        <strain evidence="7">LV_2022a</strain>
    </source>
</reference>
<dbReference type="PANTHER" id="PTHR21041">
    <property type="entry name" value="DENDRITIC CELL-SPECIFIC TRANSMEMBRANE PROTEIN"/>
    <property type="match status" value="1"/>
</dbReference>
<dbReference type="Pfam" id="PF26039">
    <property type="entry name" value="Dcst2"/>
    <property type="match status" value="1"/>
</dbReference>
<dbReference type="Pfam" id="PF07782">
    <property type="entry name" value="DC_STAMP"/>
    <property type="match status" value="1"/>
</dbReference>
<sequence>MERIMTTLKSCLINKDEIEWDRITLQPNQVSVLSKPGYKCESSRCTCSFNVMNELKQKYACDVTYFNQSDLSSMKPAKIECNDYSNQRKYNEYIELIDLRKQRLLNLIKMLEKPSIFCTPFYYSIKVGSNICNKISIVLKYKKWNFGKLFNNTNHGLSQMIRNNLFGLIIGILVGFSVNILFITRLFNNLYISTLLSAYIMMFSIFAFSSNFRCIALLTFPYLTTSHIRWLLLLYAAYLSIYELSSNIFYNLKAFSDLFDCIMSEINRNMFTLNLHDSIFLSELKVSSESFVRELNSMQYNIRMILSNIHLSIFKLITVIENNIAWIESMLTSCRNTDVLSNLCQQFFNKAYLICITELNVNDATCEYLKFNANTLCTSIQVSTNACDIHKQFMENSLSFISKDVLNDKMERILNIIGRDNITLVINSDEFNQVNSNVIDNITDLFLKQSNSYLNQIERMKFSITWILFLLTMYTMIHMIIRILIFRNTWLNNITYDNNFLTVPYIKQEKLAIIQDLPSTFPLTQHEWKHYKMLSSFSWTQNEKNKMKNSGILHIKCMVLIIAIMLINHMIHISLPSLSYSHNVTHSRSRYLRNDDYSDPDSVLSNEILHQTIITGGIFFTKIMKNIIDLFIQIRNIKINNDATVCRPIQNSQDINNYTIIITLIILSIISQLTQVYAMRLRHAIMIRCYPEKSNQRASLLREYLKNNHEHFDCLRHTSRRNNDKPDWCLENQSKTEKISQALSIKYAIRSGCCE</sequence>
<proteinExistence type="predicted"/>
<comment type="caution">
    <text evidence="7">The sequence shown here is derived from an EMBL/GenBank/DDBJ whole genome shotgun (WGS) entry which is preliminary data.</text>
</comment>
<feature type="transmembrane region" description="Helical" evidence="5">
    <location>
        <begin position="553"/>
        <end position="571"/>
    </location>
</feature>
<evidence type="ECO:0000313" key="7">
    <source>
        <dbReference type="EMBL" id="KAK4473625.1"/>
    </source>
</evidence>
<feature type="transmembrane region" description="Helical" evidence="5">
    <location>
        <begin position="464"/>
        <end position="485"/>
    </location>
</feature>
<comment type="subcellular location">
    <subcellularLocation>
        <location evidence="1">Membrane</location>
        <topology evidence="1">Multi-pass membrane protein</topology>
    </subcellularLocation>
</comment>
<dbReference type="InterPro" id="IPR012858">
    <property type="entry name" value="DC_STAMP-like"/>
</dbReference>
<feature type="transmembrane region" description="Helical" evidence="5">
    <location>
        <begin position="190"/>
        <end position="209"/>
    </location>
</feature>
<dbReference type="AlphaFoldDB" id="A0AAE1ZGW5"/>
<keyword evidence="4 5" id="KW-0472">Membrane</keyword>
<keyword evidence="2 5" id="KW-0812">Transmembrane</keyword>
<evidence type="ECO:0000256" key="1">
    <source>
        <dbReference type="ARBA" id="ARBA00004141"/>
    </source>
</evidence>
<reference evidence="7" key="2">
    <citation type="journal article" date="2023" name="Infect Dis Poverty">
        <title>Chromosome-scale genome of the human blood fluke Schistosoma mekongi and its implications for public health.</title>
        <authorList>
            <person name="Zhou M."/>
            <person name="Xu L."/>
            <person name="Xu D."/>
            <person name="Chen W."/>
            <person name="Khan J."/>
            <person name="Hu Y."/>
            <person name="Huang H."/>
            <person name="Wei H."/>
            <person name="Zhang Y."/>
            <person name="Chusongsang P."/>
            <person name="Tanasarnprasert K."/>
            <person name="Hu X."/>
            <person name="Limpanont Y."/>
            <person name="Lv Z."/>
        </authorList>
    </citation>
    <scope>NUCLEOTIDE SEQUENCE</scope>
    <source>
        <strain evidence="7">LV_2022a</strain>
    </source>
</reference>
<dbReference type="InterPro" id="IPR051856">
    <property type="entry name" value="CSR-E3_Ligase_Protein"/>
</dbReference>
<dbReference type="EMBL" id="JALJAT010000002">
    <property type="protein sequence ID" value="KAK4473625.1"/>
    <property type="molecule type" value="Genomic_DNA"/>
</dbReference>
<evidence type="ECO:0000256" key="5">
    <source>
        <dbReference type="SAM" id="Phobius"/>
    </source>
</evidence>
<name>A0AAE1ZGW5_SCHME</name>
<evidence type="ECO:0000259" key="6">
    <source>
        <dbReference type="Pfam" id="PF07782"/>
    </source>
</evidence>
<organism evidence="7 8">
    <name type="scientific">Schistosoma mekongi</name>
    <name type="common">Parasitic worm</name>
    <dbReference type="NCBI Taxonomy" id="38744"/>
    <lineage>
        <taxon>Eukaryota</taxon>
        <taxon>Metazoa</taxon>
        <taxon>Spiralia</taxon>
        <taxon>Lophotrochozoa</taxon>
        <taxon>Platyhelminthes</taxon>
        <taxon>Trematoda</taxon>
        <taxon>Digenea</taxon>
        <taxon>Strigeidida</taxon>
        <taxon>Schistosomatoidea</taxon>
        <taxon>Schistosomatidae</taxon>
        <taxon>Schistosoma</taxon>
    </lineage>
</organism>
<feature type="transmembrane region" description="Helical" evidence="5">
    <location>
        <begin position="230"/>
        <end position="250"/>
    </location>
</feature>
<dbReference type="PANTHER" id="PTHR21041:SF9">
    <property type="entry name" value="DENDRITIC CELL-SPECIFIC TRANSMEMBRANE PROTEIN-LIKE DOMAIN-CONTAINING PROTEIN"/>
    <property type="match status" value="1"/>
</dbReference>
<evidence type="ECO:0000256" key="3">
    <source>
        <dbReference type="ARBA" id="ARBA00022989"/>
    </source>
</evidence>
<feature type="transmembrane region" description="Helical" evidence="5">
    <location>
        <begin position="165"/>
        <end position="184"/>
    </location>
</feature>
<evidence type="ECO:0000313" key="8">
    <source>
        <dbReference type="Proteomes" id="UP001292079"/>
    </source>
</evidence>
<feature type="domain" description="Dendritic cell-specific transmembrane protein-like" evidence="6">
    <location>
        <begin position="496"/>
        <end position="701"/>
    </location>
</feature>
<keyword evidence="3 5" id="KW-1133">Transmembrane helix</keyword>
<gene>
    <name evidence="7" type="ORF">MN116_002977</name>
</gene>
<evidence type="ECO:0000256" key="2">
    <source>
        <dbReference type="ARBA" id="ARBA00022692"/>
    </source>
</evidence>
<accession>A0AAE1ZGW5</accession>